<organism evidence="2 3">
    <name type="scientific">Arachidicoccus ginsenosidivorans</name>
    <dbReference type="NCBI Taxonomy" id="496057"/>
    <lineage>
        <taxon>Bacteria</taxon>
        <taxon>Pseudomonadati</taxon>
        <taxon>Bacteroidota</taxon>
        <taxon>Chitinophagia</taxon>
        <taxon>Chitinophagales</taxon>
        <taxon>Chitinophagaceae</taxon>
        <taxon>Arachidicoccus</taxon>
    </lineage>
</organism>
<evidence type="ECO:0000256" key="1">
    <source>
        <dbReference type="SAM" id="SignalP"/>
    </source>
</evidence>
<dbReference type="AlphaFoldDB" id="A0A5B8VJP9"/>
<keyword evidence="3" id="KW-1185">Reference proteome</keyword>
<dbReference type="KEGG" id="agi:FSB73_05505"/>
<accession>A0A5B8VJP9</accession>
<keyword evidence="1" id="KW-0732">Signal</keyword>
<evidence type="ECO:0000313" key="3">
    <source>
        <dbReference type="Proteomes" id="UP000321291"/>
    </source>
</evidence>
<proteinExistence type="predicted"/>
<dbReference type="EMBL" id="CP042434">
    <property type="protein sequence ID" value="QEC71215.1"/>
    <property type="molecule type" value="Genomic_DNA"/>
</dbReference>
<name>A0A5B8VJP9_9BACT</name>
<sequence length="173" mass="20046">MYKRIYIVFLITFALFVSYNTSKAQFGTTYSTIRTPYGKATIQTPGMGFMPIYNHGVRPAMKKYDYTVTLKSGEVYKGKGKIQLYKHKCYIRFYRGKKFKIFYPVDTKSISMITSNGRKMTGIPAFNDSCWLFKVYEGKINKYAIMPEWGSPYFSAIQKDKNKPPSNSPKNML</sequence>
<protein>
    <submittedName>
        <fullName evidence="2">Uncharacterized protein</fullName>
    </submittedName>
</protein>
<evidence type="ECO:0000313" key="2">
    <source>
        <dbReference type="EMBL" id="QEC71215.1"/>
    </source>
</evidence>
<feature type="chain" id="PRO_5022753727" evidence="1">
    <location>
        <begin position="25"/>
        <end position="173"/>
    </location>
</feature>
<dbReference type="Proteomes" id="UP000321291">
    <property type="component" value="Chromosome"/>
</dbReference>
<dbReference type="OrthoDB" id="703071at2"/>
<gene>
    <name evidence="2" type="ORF">FSB73_05505</name>
</gene>
<dbReference type="RefSeq" id="WP_146780489.1">
    <property type="nucleotide sequence ID" value="NZ_CP042434.1"/>
</dbReference>
<feature type="signal peptide" evidence="1">
    <location>
        <begin position="1"/>
        <end position="24"/>
    </location>
</feature>
<reference evidence="2 3" key="1">
    <citation type="journal article" date="2017" name="Int. J. Syst. Evol. Microbiol.">
        <title>Arachidicoccus ginsenosidivorans sp. nov., with ginsenoside-converting activity isolated from ginseng cultivating soil.</title>
        <authorList>
            <person name="Siddiqi M.Z."/>
            <person name="Aslam Z."/>
            <person name="Im W.T."/>
        </authorList>
    </citation>
    <scope>NUCLEOTIDE SEQUENCE [LARGE SCALE GENOMIC DNA]</scope>
    <source>
        <strain evidence="2 3">Gsoil 809</strain>
    </source>
</reference>